<evidence type="ECO:0000256" key="12">
    <source>
        <dbReference type="SAM" id="MobiDB-lite"/>
    </source>
</evidence>
<accession>A0A3B0MZG4</accession>
<dbReference type="Gene3D" id="3.40.50.670">
    <property type="match status" value="1"/>
</dbReference>
<evidence type="ECO:0000259" key="13">
    <source>
        <dbReference type="PROSITE" id="PS50880"/>
    </source>
</evidence>
<dbReference type="GO" id="GO:0046872">
    <property type="term" value="F:metal ion binding"/>
    <property type="evidence" value="ECO:0007669"/>
    <property type="project" value="UniProtKB-KW"/>
</dbReference>
<evidence type="ECO:0000256" key="1">
    <source>
        <dbReference type="ARBA" id="ARBA00000185"/>
    </source>
</evidence>
<comment type="catalytic activity">
    <reaction evidence="1 11">
        <text>ATP-dependent breakage, passage and rejoining of double-stranded DNA.</text>
        <dbReference type="EC" id="5.6.2.2"/>
    </reaction>
</comment>
<dbReference type="EMBL" id="UIVT01000001">
    <property type="protein sequence ID" value="SVP89271.1"/>
    <property type="molecule type" value="Genomic_DNA"/>
</dbReference>
<protein>
    <recommendedName>
        <fullName evidence="11">DNA topoisomerase 2</fullName>
        <ecNumber evidence="11">5.6.2.2</ecNumber>
    </recommendedName>
</protein>
<evidence type="ECO:0000256" key="2">
    <source>
        <dbReference type="ARBA" id="ARBA00001946"/>
    </source>
</evidence>
<gene>
    <name evidence="14" type="ORF">TAT_000112400</name>
    <name evidence="15" type="ORF">TAV_000111700</name>
</gene>
<keyword evidence="8 11" id="KW-0799">Topoisomerase</keyword>
<keyword evidence="6 11" id="KW-0067">ATP-binding</keyword>
<feature type="compositionally biased region" description="Basic and acidic residues" evidence="12">
    <location>
        <begin position="218"/>
        <end position="235"/>
    </location>
</feature>
<dbReference type="InterPro" id="IPR013759">
    <property type="entry name" value="Topo_IIA_B_C"/>
</dbReference>
<evidence type="ECO:0000313" key="14">
    <source>
        <dbReference type="EMBL" id="SVP89271.1"/>
    </source>
</evidence>
<dbReference type="GO" id="GO:0003677">
    <property type="term" value="F:DNA binding"/>
    <property type="evidence" value="ECO:0007669"/>
    <property type="project" value="UniProtKB-UniRule"/>
</dbReference>
<comment type="similarity">
    <text evidence="3">Belongs to the type II topoisomerase GyrB family.</text>
</comment>
<keyword evidence="4" id="KW-0479">Metal-binding</keyword>
<evidence type="ECO:0000256" key="10">
    <source>
        <dbReference type="ARBA" id="ARBA00023235"/>
    </source>
</evidence>
<evidence type="ECO:0000313" key="15">
    <source>
        <dbReference type="EMBL" id="SVP90411.1"/>
    </source>
</evidence>
<feature type="compositionally biased region" description="Acidic residues" evidence="12">
    <location>
        <begin position="791"/>
        <end position="808"/>
    </location>
</feature>
<dbReference type="InterPro" id="IPR036890">
    <property type="entry name" value="HATPase_C_sf"/>
</dbReference>
<dbReference type="InterPro" id="IPR003594">
    <property type="entry name" value="HATPase_dom"/>
</dbReference>
<dbReference type="InterPro" id="IPR000565">
    <property type="entry name" value="Topo_IIA_B"/>
</dbReference>
<feature type="domain" description="Toprim" evidence="13">
    <location>
        <begin position="596"/>
        <end position="743"/>
    </location>
</feature>
<dbReference type="PRINTS" id="PR01159">
    <property type="entry name" value="DNAGYRASEB"/>
</dbReference>
<comment type="similarity">
    <text evidence="11">Belongs to the type II topoisomerase family.</text>
</comment>
<dbReference type="InterPro" id="IPR002288">
    <property type="entry name" value="DNA_gyrase_B_C"/>
</dbReference>
<evidence type="ECO:0000256" key="6">
    <source>
        <dbReference type="ARBA" id="ARBA00022840"/>
    </source>
</evidence>
<evidence type="ECO:0000256" key="8">
    <source>
        <dbReference type="ARBA" id="ARBA00023029"/>
    </source>
</evidence>
<sequence length="922" mass="103971">MISKSSFFIWNNEKCRILYTLIILCNIIKVSSGYLLNGNGIIRNTQINIPNLVNLSTSGDNFKTNNNKINKFYLKDQNIEDAIPSPVTDGDEKGENVNQLQDTGEYSSDDIIVLEGLNAVRKRPGMYIGNTGERGVHQLLYEVLDNSVDEYLAGFCNRITVSLMKDGSVEVSDNGRGIPCDISPKTGKSGLETVLTVLHSGGKFQDIFPPNSTSMGSEDQKDLKSRKKGEKEHEEKKVYEYSSGLHGVGLSVVNALSELLIVDVYKGPKSYHIELSKGNIVKPLTEFSEPETTDKPNNNLKRYGTTIRFLPDYKNIFKTHHQHTETEKEEDYDTTTNKSGLDTKCSGCKNGFILELIKTRAKELSYLNPGLSIKLVDYRITDENNEPWEETYRNTGGTRSFLEELIKDKTPLYKPISYITIKGVISNINVEVSFSWSLESYTALIKGYANNVSTIAGTHIDGFKISITRCVNGLLKKYGYFKGNVKPLNGEFIREGMTAVISVKLTGAEFDGQTKTKLGNALVKTVTEKIVNEQFTNILENNKELLLAIHNKSQAAKKAFDAARTAKDLIRQKSSSIVSNISGKLTECSSSKVENNELFIVEGESAAGNAKQARNRQFQAVLPLKGKILNIEKITDNSKVLENQQIQLLMNSIGISINPVTWRQNDLTEGTHMAMDPLIEMNSSKLTRKQIWLDLSKLRYGKIILLTDADVDGSHLKSLLLCLLYRLCPSLYLHGRVYVASPPLYRITNLRNKKYIYSWSQEHLLKTIKELNSKYSAKETTERVRQKDNADDLGNEYEDEFNDDEDDREGNVEEIELKTELGSNITKDEKSDELDLYNINKSLSKNNKHLIIQRFKGLGEMMANQLWETTMDPKKRILKRIVVSQEPEISEIIRLLMGSDVQSRKQYIFNNSGAFNLEDLDI</sequence>
<dbReference type="Pfam" id="PF01751">
    <property type="entry name" value="Toprim"/>
    <property type="match status" value="1"/>
</dbReference>
<dbReference type="PRINTS" id="PR00418">
    <property type="entry name" value="TPI2FAMILY"/>
</dbReference>
<comment type="subunit">
    <text evidence="11">Homodimer.</text>
</comment>
<evidence type="ECO:0000256" key="4">
    <source>
        <dbReference type="ARBA" id="ARBA00022723"/>
    </source>
</evidence>
<dbReference type="GO" id="GO:0005524">
    <property type="term" value="F:ATP binding"/>
    <property type="evidence" value="ECO:0007669"/>
    <property type="project" value="UniProtKB-UniRule"/>
</dbReference>
<dbReference type="InterPro" id="IPR013506">
    <property type="entry name" value="Topo_IIA_bsu_dom2"/>
</dbReference>
<feature type="compositionally biased region" description="Basic and acidic residues" evidence="12">
    <location>
        <begin position="778"/>
        <end position="790"/>
    </location>
</feature>
<keyword evidence="7" id="KW-0460">Magnesium</keyword>
<keyword evidence="5 11" id="KW-0547">Nucleotide-binding</keyword>
<comment type="cofactor">
    <cofactor evidence="2">
        <name>Mg(2+)</name>
        <dbReference type="ChEBI" id="CHEBI:18420"/>
    </cofactor>
</comment>
<dbReference type="SUPFAM" id="SSF56719">
    <property type="entry name" value="Type II DNA topoisomerase"/>
    <property type="match status" value="1"/>
</dbReference>
<dbReference type="VEuPathDB" id="PiroplasmaDB:TA16475"/>
<evidence type="ECO:0000256" key="5">
    <source>
        <dbReference type="ARBA" id="ARBA00022741"/>
    </source>
</evidence>
<dbReference type="Gene3D" id="3.30.230.10">
    <property type="match status" value="1"/>
</dbReference>
<dbReference type="Pfam" id="PF02518">
    <property type="entry name" value="HATPase_c"/>
    <property type="match status" value="1"/>
</dbReference>
<dbReference type="Gene3D" id="3.30.565.10">
    <property type="entry name" value="Histidine kinase-like ATPase, C-terminal domain"/>
    <property type="match status" value="1"/>
</dbReference>
<name>A0A3B0MZG4_THEAN</name>
<dbReference type="InterPro" id="IPR001241">
    <property type="entry name" value="Topo_IIA"/>
</dbReference>
<dbReference type="Pfam" id="PF00986">
    <property type="entry name" value="DNA_gyraseB_C"/>
    <property type="match status" value="1"/>
</dbReference>
<dbReference type="InterPro" id="IPR020568">
    <property type="entry name" value="Ribosomal_Su5_D2-typ_SF"/>
</dbReference>
<dbReference type="SMART" id="SM00433">
    <property type="entry name" value="TOP2c"/>
    <property type="match status" value="1"/>
</dbReference>
<dbReference type="SMART" id="SM00387">
    <property type="entry name" value="HATPase_c"/>
    <property type="match status" value="1"/>
</dbReference>
<keyword evidence="9 11" id="KW-0238">DNA-binding</keyword>
<evidence type="ECO:0000256" key="3">
    <source>
        <dbReference type="ARBA" id="ARBA00010708"/>
    </source>
</evidence>
<dbReference type="SUPFAM" id="SSF54211">
    <property type="entry name" value="Ribosomal protein S5 domain 2-like"/>
    <property type="match status" value="1"/>
</dbReference>
<dbReference type="Pfam" id="PF00204">
    <property type="entry name" value="DNA_gyraseB"/>
    <property type="match status" value="1"/>
</dbReference>
<dbReference type="AlphaFoldDB" id="A0A3B0MZG4"/>
<dbReference type="SUPFAM" id="SSF55874">
    <property type="entry name" value="ATPase domain of HSP90 chaperone/DNA topoisomerase II/histidine kinase"/>
    <property type="match status" value="1"/>
</dbReference>
<organism evidence="14">
    <name type="scientific">Theileria annulata</name>
    <dbReference type="NCBI Taxonomy" id="5874"/>
    <lineage>
        <taxon>Eukaryota</taxon>
        <taxon>Sar</taxon>
        <taxon>Alveolata</taxon>
        <taxon>Apicomplexa</taxon>
        <taxon>Aconoidasida</taxon>
        <taxon>Piroplasmida</taxon>
        <taxon>Theileriidae</taxon>
        <taxon>Theileria</taxon>
    </lineage>
</organism>
<evidence type="ECO:0000256" key="9">
    <source>
        <dbReference type="ARBA" id="ARBA00023125"/>
    </source>
</evidence>
<dbReference type="PANTHER" id="PTHR45866">
    <property type="entry name" value="DNA GYRASE/TOPOISOMERASE SUBUNIT B"/>
    <property type="match status" value="1"/>
</dbReference>
<dbReference type="GO" id="GO:0003918">
    <property type="term" value="F:DNA topoisomerase type II (double strand cut, ATP-hydrolyzing) activity"/>
    <property type="evidence" value="ECO:0007669"/>
    <property type="project" value="UniProtKB-UniRule"/>
</dbReference>
<dbReference type="EMBL" id="UIVS01000001">
    <property type="protein sequence ID" value="SVP90411.1"/>
    <property type="molecule type" value="Genomic_DNA"/>
</dbReference>
<dbReference type="GO" id="GO:0006265">
    <property type="term" value="P:DNA topological change"/>
    <property type="evidence" value="ECO:0007669"/>
    <property type="project" value="UniProtKB-UniRule"/>
</dbReference>
<dbReference type="InterPro" id="IPR014721">
    <property type="entry name" value="Ribsml_uS5_D2-typ_fold_subgr"/>
</dbReference>
<proteinExistence type="inferred from homology"/>
<feature type="region of interest" description="Disordered" evidence="12">
    <location>
        <begin position="205"/>
        <end position="235"/>
    </location>
</feature>
<feature type="region of interest" description="Disordered" evidence="12">
    <location>
        <begin position="778"/>
        <end position="810"/>
    </location>
</feature>
<evidence type="ECO:0000256" key="11">
    <source>
        <dbReference type="RuleBase" id="RU362094"/>
    </source>
</evidence>
<dbReference type="EC" id="5.6.2.2" evidence="11"/>
<keyword evidence="10 11" id="KW-0413">Isomerase</keyword>
<comment type="function">
    <text evidence="11">Control of topological states of DNA by transient breakage and subsequent rejoining of DNA strands. Topoisomerase II makes double-strand breaks.</text>
</comment>
<reference evidence="14" key="1">
    <citation type="submission" date="2018-07" db="EMBL/GenBank/DDBJ databases">
        <authorList>
            <person name="Quirk P.G."/>
            <person name="Krulwich T.A."/>
        </authorList>
    </citation>
    <scope>NUCLEOTIDE SEQUENCE</scope>
    <source>
        <strain evidence="14">Anand</strain>
    </source>
</reference>
<dbReference type="InterPro" id="IPR013760">
    <property type="entry name" value="Topo_IIA-like_dom_sf"/>
</dbReference>
<dbReference type="PROSITE" id="PS50880">
    <property type="entry name" value="TOPRIM"/>
    <property type="match status" value="1"/>
</dbReference>
<dbReference type="InterPro" id="IPR006171">
    <property type="entry name" value="TOPRIM_dom"/>
</dbReference>
<dbReference type="PANTHER" id="PTHR45866:SF1">
    <property type="entry name" value="DNA GYRASE SUBUNIT B, MITOCHONDRIAL"/>
    <property type="match status" value="1"/>
</dbReference>
<evidence type="ECO:0000256" key="7">
    <source>
        <dbReference type="ARBA" id="ARBA00022842"/>
    </source>
</evidence>